<accession>A0A1K2FBE1</accession>
<keyword evidence="1" id="KW-0812">Transmembrane</keyword>
<keyword evidence="1" id="KW-0472">Membrane</keyword>
<evidence type="ECO:0000256" key="1">
    <source>
        <dbReference type="SAM" id="Phobius"/>
    </source>
</evidence>
<dbReference type="EMBL" id="FPJO01000053">
    <property type="protein sequence ID" value="SFY44766.1"/>
    <property type="molecule type" value="Genomic_DNA"/>
</dbReference>
<dbReference type="OrthoDB" id="9965464at2"/>
<dbReference type="AlphaFoldDB" id="A0A1K2FBE1"/>
<dbReference type="RefSeq" id="WP_072489597.1">
    <property type="nucleotide sequence ID" value="NZ_FPJO01000053.1"/>
</dbReference>
<organism evidence="2 3">
    <name type="scientific">Streptomyces atratus</name>
    <dbReference type="NCBI Taxonomy" id="1893"/>
    <lineage>
        <taxon>Bacteria</taxon>
        <taxon>Bacillati</taxon>
        <taxon>Actinomycetota</taxon>
        <taxon>Actinomycetes</taxon>
        <taxon>Kitasatosporales</taxon>
        <taxon>Streptomycetaceae</taxon>
        <taxon>Streptomyces</taxon>
    </lineage>
</organism>
<reference evidence="2 3" key="1">
    <citation type="submission" date="2016-11" db="EMBL/GenBank/DDBJ databases">
        <authorList>
            <person name="Jaros S."/>
            <person name="Januszkiewicz K."/>
            <person name="Wedrychowicz H."/>
        </authorList>
    </citation>
    <scope>NUCLEOTIDE SEQUENCE [LARGE SCALE GENOMIC DNA]</scope>
    <source>
        <strain evidence="2 3">OK807</strain>
    </source>
</reference>
<gene>
    <name evidence="2" type="ORF">SAMN02787144_10532</name>
</gene>
<feature type="transmembrane region" description="Helical" evidence="1">
    <location>
        <begin position="16"/>
        <end position="35"/>
    </location>
</feature>
<protein>
    <submittedName>
        <fullName evidence="2">Uncharacterized protein</fullName>
    </submittedName>
</protein>
<evidence type="ECO:0000313" key="3">
    <source>
        <dbReference type="Proteomes" id="UP000181909"/>
    </source>
</evidence>
<sequence>MFSHRSAAACAASTRLRLGLGESAVIIVIIVMAMLATTHGTPLREVMAMLGSSELLGVLMIRCSQMGPLTVVIRRVGRFLLFPAQV</sequence>
<dbReference type="Proteomes" id="UP000181909">
    <property type="component" value="Unassembled WGS sequence"/>
</dbReference>
<proteinExistence type="predicted"/>
<name>A0A1K2FBE1_STRAR</name>
<evidence type="ECO:0000313" key="2">
    <source>
        <dbReference type="EMBL" id="SFY44766.1"/>
    </source>
</evidence>
<keyword evidence="1" id="KW-1133">Transmembrane helix</keyword>